<proteinExistence type="predicted"/>
<dbReference type="GeneID" id="28826701"/>
<dbReference type="PANTHER" id="PTHR46411:SF2">
    <property type="entry name" value="AAA+ ATPASE DOMAIN-CONTAINING PROTEIN"/>
    <property type="match status" value="1"/>
</dbReference>
<sequence length="248" mass="28342">MQEKKWVTLEVDQLSDVVWNKRAFDSLVVDEETKTLITAMVTNQIDAEKNTDLISDKGNGLIVLLHGGPGTGKTLTAESVAELSEKPLYRVTCGDIGTNPEGVEKVLFLRVLEYYDGILVLTSNRVGTFDEAFKSRIQLSLRYENLTRPQRHQIWENFIDRLETFDNNEVNFEELRRHVKDLAAYNMNGRQIRNAITTARQLALYKKQLMSFADLVHVINVASKFDKYLLDMHSGVSEDALAREYAIR</sequence>
<dbReference type="OrthoDB" id="10042665at2759"/>
<gene>
    <name evidence="3" type="ORF">LY89DRAFT_698358</name>
</gene>
<dbReference type="InterPro" id="IPR056599">
    <property type="entry name" value="AAA_lid_fung"/>
</dbReference>
<dbReference type="EMBL" id="KQ947419">
    <property type="protein sequence ID" value="KUJ14694.1"/>
    <property type="molecule type" value="Genomic_DNA"/>
</dbReference>
<dbReference type="GO" id="GO:0005524">
    <property type="term" value="F:ATP binding"/>
    <property type="evidence" value="ECO:0007669"/>
    <property type="project" value="InterPro"/>
</dbReference>
<reference evidence="3 4" key="1">
    <citation type="submission" date="2015-10" db="EMBL/GenBank/DDBJ databases">
        <title>Full genome of DAOMC 229536 Phialocephala scopiformis, a fungal endophyte of spruce producing the potent anti-insectan compound rugulosin.</title>
        <authorList>
            <consortium name="DOE Joint Genome Institute"/>
            <person name="Walker A.K."/>
            <person name="Frasz S.L."/>
            <person name="Seifert K.A."/>
            <person name="Miller J.D."/>
            <person name="Mondo S.J."/>
            <person name="Labutti K."/>
            <person name="Lipzen A."/>
            <person name="Dockter R."/>
            <person name="Kennedy M."/>
            <person name="Grigoriev I.V."/>
            <person name="Spatafora J.W."/>
        </authorList>
    </citation>
    <scope>NUCLEOTIDE SEQUENCE [LARGE SCALE GENOMIC DNA]</scope>
    <source>
        <strain evidence="3 4">CBS 120377</strain>
    </source>
</reference>
<dbReference type="Proteomes" id="UP000070700">
    <property type="component" value="Unassembled WGS sequence"/>
</dbReference>
<dbReference type="RefSeq" id="XP_018069049.1">
    <property type="nucleotide sequence ID" value="XM_018216975.1"/>
</dbReference>
<protein>
    <submittedName>
        <fullName evidence="3">p-loop containing nucleoside triphosphate hydrolase protein</fullName>
    </submittedName>
</protein>
<dbReference type="InParanoid" id="A0A194X3S5"/>
<dbReference type="Pfam" id="PF23232">
    <property type="entry name" value="AAA_lid_13"/>
    <property type="match status" value="1"/>
</dbReference>
<name>A0A194X3S5_MOLSC</name>
<dbReference type="InterPro" id="IPR027417">
    <property type="entry name" value="P-loop_NTPase"/>
</dbReference>
<accession>A0A194X3S5</accession>
<dbReference type="KEGG" id="psco:LY89DRAFT_698358"/>
<evidence type="ECO:0000259" key="2">
    <source>
        <dbReference type="Pfam" id="PF23232"/>
    </source>
</evidence>
<feature type="domain" description="ATPase AAA-type core" evidence="1">
    <location>
        <begin position="63"/>
        <end position="97"/>
    </location>
</feature>
<evidence type="ECO:0000313" key="3">
    <source>
        <dbReference type="EMBL" id="KUJ14694.1"/>
    </source>
</evidence>
<dbReference type="PANTHER" id="PTHR46411">
    <property type="entry name" value="FAMILY ATPASE, PUTATIVE-RELATED"/>
    <property type="match status" value="1"/>
</dbReference>
<dbReference type="Pfam" id="PF00004">
    <property type="entry name" value="AAA"/>
    <property type="match status" value="1"/>
</dbReference>
<evidence type="ECO:0000313" key="4">
    <source>
        <dbReference type="Proteomes" id="UP000070700"/>
    </source>
</evidence>
<organism evidence="3 4">
    <name type="scientific">Mollisia scopiformis</name>
    <name type="common">Conifer needle endophyte fungus</name>
    <name type="synonym">Phialocephala scopiformis</name>
    <dbReference type="NCBI Taxonomy" id="149040"/>
    <lineage>
        <taxon>Eukaryota</taxon>
        <taxon>Fungi</taxon>
        <taxon>Dikarya</taxon>
        <taxon>Ascomycota</taxon>
        <taxon>Pezizomycotina</taxon>
        <taxon>Leotiomycetes</taxon>
        <taxon>Helotiales</taxon>
        <taxon>Mollisiaceae</taxon>
        <taxon>Mollisia</taxon>
    </lineage>
</organism>
<dbReference type="Gene3D" id="3.40.50.300">
    <property type="entry name" value="P-loop containing nucleotide triphosphate hydrolases"/>
    <property type="match status" value="1"/>
</dbReference>
<dbReference type="AlphaFoldDB" id="A0A194X3S5"/>
<feature type="domain" description="AAA+ ATPase lid" evidence="2">
    <location>
        <begin position="146"/>
        <end position="234"/>
    </location>
</feature>
<dbReference type="InterPro" id="IPR003959">
    <property type="entry name" value="ATPase_AAA_core"/>
</dbReference>
<keyword evidence="4" id="KW-1185">Reference proteome</keyword>
<dbReference type="GO" id="GO:0016887">
    <property type="term" value="F:ATP hydrolysis activity"/>
    <property type="evidence" value="ECO:0007669"/>
    <property type="project" value="InterPro"/>
</dbReference>
<dbReference type="SUPFAM" id="SSF52540">
    <property type="entry name" value="P-loop containing nucleoside triphosphate hydrolases"/>
    <property type="match status" value="1"/>
</dbReference>
<keyword evidence="3" id="KW-0378">Hydrolase</keyword>
<evidence type="ECO:0000259" key="1">
    <source>
        <dbReference type="Pfam" id="PF00004"/>
    </source>
</evidence>